<evidence type="ECO:0000313" key="5">
    <source>
        <dbReference type="EMBL" id="SPC77490.1"/>
    </source>
</evidence>
<sequence>MPVFKTPFNGYSVKFSPFYESRIVVATAQNFGILGNGRIHVLGSGCVKREWAKIAKERGKTRWKIHGFDREKELRSVWRRERENGEKRNVGPVTVAELGRWAAKLHHWVVHFAIEWPLATLQMAEWLILGVGFGVCGCA</sequence>
<dbReference type="AlphaFoldDB" id="A0A2N9ES46"/>
<dbReference type="EMBL" id="OIVN01000275">
    <property type="protein sequence ID" value="SPC77490.1"/>
    <property type="molecule type" value="Genomic_DNA"/>
</dbReference>
<dbReference type="PANTHER" id="PTHR46027">
    <property type="entry name" value="PEROXISOMAL TARGETING SIGNAL 2 RECEPTOR"/>
    <property type="match status" value="1"/>
</dbReference>
<reference evidence="5" key="1">
    <citation type="submission" date="2018-02" db="EMBL/GenBank/DDBJ databases">
        <authorList>
            <person name="Cohen D.B."/>
            <person name="Kent A.D."/>
        </authorList>
    </citation>
    <scope>NUCLEOTIDE SEQUENCE</scope>
</reference>
<dbReference type="GO" id="GO:0005782">
    <property type="term" value="C:peroxisomal matrix"/>
    <property type="evidence" value="ECO:0007669"/>
    <property type="project" value="TreeGrafter"/>
</dbReference>
<evidence type="ECO:0000256" key="1">
    <source>
        <dbReference type="ARBA" id="ARBA00004496"/>
    </source>
</evidence>
<name>A0A2N9ES46_FAGSY</name>
<dbReference type="GO" id="GO:0016558">
    <property type="term" value="P:protein import into peroxisome matrix"/>
    <property type="evidence" value="ECO:0007669"/>
    <property type="project" value="InterPro"/>
</dbReference>
<dbReference type="InterPro" id="IPR044536">
    <property type="entry name" value="PEX7"/>
</dbReference>
<keyword evidence="3" id="KW-0963">Cytoplasm</keyword>
<dbReference type="PANTHER" id="PTHR46027:SF1">
    <property type="entry name" value="PEROXISOMAL TARGETING SIGNAL 2 RECEPTOR"/>
    <property type="match status" value="1"/>
</dbReference>
<evidence type="ECO:0000256" key="2">
    <source>
        <dbReference type="ARBA" id="ARBA00022448"/>
    </source>
</evidence>
<evidence type="ECO:0000256" key="4">
    <source>
        <dbReference type="ARBA" id="ARBA00022927"/>
    </source>
</evidence>
<keyword evidence="2" id="KW-0813">Transport</keyword>
<organism evidence="5">
    <name type="scientific">Fagus sylvatica</name>
    <name type="common">Beechnut</name>
    <dbReference type="NCBI Taxonomy" id="28930"/>
    <lineage>
        <taxon>Eukaryota</taxon>
        <taxon>Viridiplantae</taxon>
        <taxon>Streptophyta</taxon>
        <taxon>Embryophyta</taxon>
        <taxon>Tracheophyta</taxon>
        <taxon>Spermatophyta</taxon>
        <taxon>Magnoliopsida</taxon>
        <taxon>eudicotyledons</taxon>
        <taxon>Gunneridae</taxon>
        <taxon>Pentapetalae</taxon>
        <taxon>rosids</taxon>
        <taxon>fabids</taxon>
        <taxon>Fagales</taxon>
        <taxon>Fagaceae</taxon>
        <taxon>Fagus</taxon>
    </lineage>
</organism>
<accession>A0A2N9ES46</accession>
<dbReference type="GO" id="GO:0005053">
    <property type="term" value="F:peroxisome matrix targeting signal-2 binding"/>
    <property type="evidence" value="ECO:0007669"/>
    <property type="project" value="InterPro"/>
</dbReference>
<keyword evidence="4" id="KW-0653">Protein transport</keyword>
<protein>
    <submittedName>
        <fullName evidence="5">Uncharacterized protein</fullName>
    </submittedName>
</protein>
<comment type="subcellular location">
    <subcellularLocation>
        <location evidence="1">Cytoplasm</location>
    </subcellularLocation>
</comment>
<evidence type="ECO:0000256" key="3">
    <source>
        <dbReference type="ARBA" id="ARBA00022490"/>
    </source>
</evidence>
<gene>
    <name evidence="5" type="ORF">FSB_LOCUS5372</name>
</gene>
<proteinExistence type="predicted"/>
<dbReference type="GO" id="GO:0005829">
    <property type="term" value="C:cytosol"/>
    <property type="evidence" value="ECO:0007669"/>
    <property type="project" value="TreeGrafter"/>
</dbReference>